<proteinExistence type="predicted"/>
<dbReference type="CDD" id="cd12291">
    <property type="entry name" value="RRM1_La"/>
    <property type="match status" value="1"/>
</dbReference>
<sequence length="490" mass="54384">MVKSLDEETTKKVIRQVEFYFSDSNLPRDSFLKKTVDESEDRLVSLSLICSFSRMRSHLGLQEAKPDDITDDTVQAVADALKSSTFLKISDDGKKIGRATELPKPEEVIEQIDGRTIAASPLEYVIKLEDVESFFGQYAKVNSVRLPRHVADKRLFCGTALVEFSSEEDAQSILKQSLLYAGLVLELKPKKDFIAERAEQEKVAENNTVHKGSSHKSQPNVEDNYPKGLIVAFKLKNNNEKGNNENTLEELDTTPSNGNVNVPAAAETQITKGDDKEVNEEKESKDEEKCDNNKDNVDIQAALDVQTTTKQNNDITEDKETKDEEEKHARAKDSDDGVGNDGQNPMEMDGEKTKKQLSLPCKDNKDVVLRDDLKSLFGKFGVVKFVDFETGSDSGYIRFEKAEAAQKARAAAVLAVEGGLAVKNCVLTLDPVTGDAEKEYWSQICGGQERRGGNYKGYKGRGGKFRGGKHPPRHRDSNSGRPNKAQKVRA</sequence>
<evidence type="ECO:0000313" key="12">
    <source>
        <dbReference type="Proteomes" id="UP001152523"/>
    </source>
</evidence>
<evidence type="ECO:0000259" key="9">
    <source>
        <dbReference type="PROSITE" id="PS50961"/>
    </source>
</evidence>
<dbReference type="GO" id="GO:0005654">
    <property type="term" value="C:nucleoplasm"/>
    <property type="evidence" value="ECO:0007669"/>
    <property type="project" value="UniProtKB-SubCell"/>
</dbReference>
<dbReference type="InterPro" id="IPR036388">
    <property type="entry name" value="WH-like_DNA-bd_sf"/>
</dbReference>
<feature type="domain" description="XRRM" evidence="10">
    <location>
        <begin position="352"/>
        <end position="477"/>
    </location>
</feature>
<dbReference type="InterPro" id="IPR000504">
    <property type="entry name" value="RRM_dom"/>
</dbReference>
<feature type="compositionally biased region" description="Basic residues" evidence="7">
    <location>
        <begin position="458"/>
        <end position="473"/>
    </location>
</feature>
<feature type="region of interest" description="Disordered" evidence="7">
    <location>
        <begin position="449"/>
        <end position="490"/>
    </location>
</feature>
<comment type="caution">
    <text evidence="11">The sequence shown here is derived from an EMBL/GenBank/DDBJ whole genome shotgun (WGS) entry which is preliminary data.</text>
</comment>
<dbReference type="Pfam" id="PF08777">
    <property type="entry name" value="RRM_3"/>
    <property type="match status" value="1"/>
</dbReference>
<evidence type="ECO:0000313" key="11">
    <source>
        <dbReference type="EMBL" id="CAH9126669.1"/>
    </source>
</evidence>
<name>A0AAV0ETX9_9ASTE</name>
<dbReference type="InterPro" id="IPR002344">
    <property type="entry name" value="Lupus_La"/>
</dbReference>
<dbReference type="GO" id="GO:0003729">
    <property type="term" value="F:mRNA binding"/>
    <property type="evidence" value="ECO:0007669"/>
    <property type="project" value="TreeGrafter"/>
</dbReference>
<dbReference type="PROSITE" id="PS51939">
    <property type="entry name" value="XRRM"/>
    <property type="match status" value="1"/>
</dbReference>
<feature type="compositionally biased region" description="Polar residues" evidence="7">
    <location>
        <begin position="305"/>
        <end position="314"/>
    </location>
</feature>
<dbReference type="AlphaFoldDB" id="A0AAV0ETX9"/>
<evidence type="ECO:0000256" key="6">
    <source>
        <dbReference type="PROSITE-ProRule" id="PRU00332"/>
    </source>
</evidence>
<evidence type="ECO:0000256" key="4">
    <source>
        <dbReference type="ARBA" id="ARBA00023242"/>
    </source>
</evidence>
<evidence type="ECO:0000256" key="1">
    <source>
        <dbReference type="ARBA" id="ARBA00004604"/>
    </source>
</evidence>
<comment type="function">
    <text evidence="5">Binds to the 3' poly(U) terminus of nascent RNA polymerase III transcripts, protecting them from exonuclease digestion and facilitating their folding and maturation.</text>
</comment>
<keyword evidence="3 6" id="KW-0694">RNA-binding</keyword>
<dbReference type="Gene3D" id="1.10.10.10">
    <property type="entry name" value="Winged helix-like DNA-binding domain superfamily/Winged helix DNA-binding domain"/>
    <property type="match status" value="1"/>
</dbReference>
<dbReference type="PROSITE" id="PS50102">
    <property type="entry name" value="RRM"/>
    <property type="match status" value="1"/>
</dbReference>
<feature type="compositionally biased region" description="Basic and acidic residues" evidence="7">
    <location>
        <begin position="316"/>
        <end position="335"/>
    </location>
</feature>
<accession>A0AAV0ETX9</accession>
<dbReference type="EMBL" id="CAMAPF010000943">
    <property type="protein sequence ID" value="CAH9126669.1"/>
    <property type="molecule type" value="Genomic_DNA"/>
</dbReference>
<dbReference type="CDD" id="cd08030">
    <property type="entry name" value="LA_like_plant"/>
    <property type="match status" value="1"/>
</dbReference>
<evidence type="ECO:0000259" key="10">
    <source>
        <dbReference type="PROSITE" id="PS51939"/>
    </source>
</evidence>
<evidence type="ECO:0000256" key="7">
    <source>
        <dbReference type="SAM" id="MobiDB-lite"/>
    </source>
</evidence>
<dbReference type="PROSITE" id="PS50961">
    <property type="entry name" value="HTH_LA"/>
    <property type="match status" value="1"/>
</dbReference>
<dbReference type="SUPFAM" id="SSF54928">
    <property type="entry name" value="RNA-binding domain, RBD"/>
    <property type="match status" value="1"/>
</dbReference>
<comment type="subcellular location">
    <subcellularLocation>
        <location evidence="1">Nucleus</location>
        <location evidence="1">Nucleolus</location>
    </subcellularLocation>
    <subcellularLocation>
        <location evidence="2">Nucleus</location>
        <location evidence="2">Nucleoplasm</location>
    </subcellularLocation>
</comment>
<evidence type="ECO:0000256" key="2">
    <source>
        <dbReference type="ARBA" id="ARBA00004642"/>
    </source>
</evidence>
<dbReference type="FunFam" id="1.10.10.10:FF:000795">
    <property type="entry name" value="La protein 2"/>
    <property type="match status" value="1"/>
</dbReference>
<dbReference type="InterPro" id="IPR036390">
    <property type="entry name" value="WH_DNA-bd_sf"/>
</dbReference>
<feature type="domain" description="RRM" evidence="8">
    <location>
        <begin position="115"/>
        <end position="200"/>
    </location>
</feature>
<dbReference type="GO" id="GO:1990904">
    <property type="term" value="C:ribonucleoprotein complex"/>
    <property type="evidence" value="ECO:0007669"/>
    <property type="project" value="UniProtKB-UniRule"/>
</dbReference>
<keyword evidence="12" id="KW-1185">Reference proteome</keyword>
<dbReference type="PANTHER" id="PTHR22792">
    <property type="entry name" value="LUPUS LA PROTEIN-RELATED"/>
    <property type="match status" value="1"/>
</dbReference>
<reference evidence="11" key="1">
    <citation type="submission" date="2022-07" db="EMBL/GenBank/DDBJ databases">
        <authorList>
            <person name="Macas J."/>
            <person name="Novak P."/>
            <person name="Neumann P."/>
        </authorList>
    </citation>
    <scope>NUCLEOTIDE SEQUENCE</scope>
</reference>
<dbReference type="InterPro" id="IPR012677">
    <property type="entry name" value="Nucleotide-bd_a/b_plait_sf"/>
</dbReference>
<evidence type="ECO:0000256" key="3">
    <source>
        <dbReference type="ARBA" id="ARBA00022884"/>
    </source>
</evidence>
<feature type="region of interest" description="Disordered" evidence="7">
    <location>
        <begin position="237"/>
        <end position="357"/>
    </location>
</feature>
<evidence type="ECO:0000259" key="8">
    <source>
        <dbReference type="PROSITE" id="PS50102"/>
    </source>
</evidence>
<gene>
    <name evidence="11" type="ORF">CEPIT_LOCUS27715</name>
</gene>
<feature type="compositionally biased region" description="Basic and acidic residues" evidence="7">
    <location>
        <begin position="272"/>
        <end position="297"/>
    </location>
</feature>
<evidence type="ECO:0000256" key="5">
    <source>
        <dbReference type="ARBA" id="ARBA00057261"/>
    </source>
</evidence>
<dbReference type="Gene3D" id="3.30.70.330">
    <property type="match status" value="2"/>
</dbReference>
<evidence type="ECO:0008006" key="13">
    <source>
        <dbReference type="Google" id="ProtNLM"/>
    </source>
</evidence>
<dbReference type="InterPro" id="IPR045180">
    <property type="entry name" value="La_dom_prot"/>
</dbReference>
<dbReference type="SUPFAM" id="SSF46785">
    <property type="entry name" value="Winged helix' DNA-binding domain"/>
    <property type="match status" value="1"/>
</dbReference>
<organism evidence="11 12">
    <name type="scientific">Cuscuta epithymum</name>
    <dbReference type="NCBI Taxonomy" id="186058"/>
    <lineage>
        <taxon>Eukaryota</taxon>
        <taxon>Viridiplantae</taxon>
        <taxon>Streptophyta</taxon>
        <taxon>Embryophyta</taxon>
        <taxon>Tracheophyta</taxon>
        <taxon>Spermatophyta</taxon>
        <taxon>Magnoliopsida</taxon>
        <taxon>eudicotyledons</taxon>
        <taxon>Gunneridae</taxon>
        <taxon>Pentapetalae</taxon>
        <taxon>asterids</taxon>
        <taxon>lamiids</taxon>
        <taxon>Solanales</taxon>
        <taxon>Convolvulaceae</taxon>
        <taxon>Cuscuteae</taxon>
        <taxon>Cuscuta</taxon>
        <taxon>Cuscuta subgen. Cuscuta</taxon>
    </lineage>
</organism>
<feature type="region of interest" description="Disordered" evidence="7">
    <location>
        <begin position="204"/>
        <end position="224"/>
    </location>
</feature>
<dbReference type="InterPro" id="IPR035979">
    <property type="entry name" value="RBD_domain_sf"/>
</dbReference>
<dbReference type="PRINTS" id="PR00302">
    <property type="entry name" value="LUPUSLA"/>
</dbReference>
<dbReference type="GO" id="GO:0005730">
    <property type="term" value="C:nucleolus"/>
    <property type="evidence" value="ECO:0007669"/>
    <property type="project" value="UniProtKB-SubCell"/>
</dbReference>
<dbReference type="GO" id="GO:0006396">
    <property type="term" value="P:RNA processing"/>
    <property type="evidence" value="ECO:0007669"/>
    <property type="project" value="InterPro"/>
</dbReference>
<dbReference type="InterPro" id="IPR014886">
    <property type="entry name" value="La_xRRM"/>
</dbReference>
<feature type="compositionally biased region" description="Polar residues" evidence="7">
    <location>
        <begin position="205"/>
        <end position="221"/>
    </location>
</feature>
<dbReference type="SMART" id="SM00360">
    <property type="entry name" value="RRM"/>
    <property type="match status" value="2"/>
</dbReference>
<protein>
    <recommendedName>
        <fullName evidence="13">La protein 1</fullName>
    </recommendedName>
</protein>
<keyword evidence="4" id="KW-0539">Nucleus</keyword>
<dbReference type="Pfam" id="PF05383">
    <property type="entry name" value="La"/>
    <property type="match status" value="1"/>
</dbReference>
<dbReference type="Proteomes" id="UP001152523">
    <property type="component" value="Unassembled WGS sequence"/>
</dbReference>
<dbReference type="PANTHER" id="PTHR22792:SF140">
    <property type="entry name" value="ACHILLES, ISOFORM A"/>
    <property type="match status" value="1"/>
</dbReference>
<dbReference type="InterPro" id="IPR006630">
    <property type="entry name" value="La_HTH"/>
</dbReference>
<dbReference type="SMART" id="SM00715">
    <property type="entry name" value="LA"/>
    <property type="match status" value="1"/>
</dbReference>
<dbReference type="Pfam" id="PF00076">
    <property type="entry name" value="RRM_1"/>
    <property type="match status" value="1"/>
</dbReference>
<feature type="domain" description="HTH La-type RNA-binding" evidence="9">
    <location>
        <begin position="3"/>
        <end position="106"/>
    </location>
</feature>